<dbReference type="HAMAP" id="MF_01326_B">
    <property type="entry name" value="Ribosomal_uL24_B"/>
    <property type="match status" value="1"/>
</dbReference>
<organism evidence="9">
    <name type="scientific">Cladocopium goreaui</name>
    <dbReference type="NCBI Taxonomy" id="2562237"/>
    <lineage>
        <taxon>Eukaryota</taxon>
        <taxon>Sar</taxon>
        <taxon>Alveolata</taxon>
        <taxon>Dinophyceae</taxon>
        <taxon>Suessiales</taxon>
        <taxon>Symbiodiniaceae</taxon>
        <taxon>Cladocopium</taxon>
    </lineage>
</organism>
<keyword evidence="11" id="KW-1185">Reference proteome</keyword>
<comment type="subunit">
    <text evidence="3">Part of the 50S ribosomal subunit.</text>
</comment>
<dbReference type="Gene3D" id="3.40.50.150">
    <property type="entry name" value="Vaccinia Virus protein VP39"/>
    <property type="match status" value="1"/>
</dbReference>
<comment type="caution">
    <text evidence="9">The sequence shown here is derived from an EMBL/GenBank/DDBJ whole genome shotgun (WGS) entry which is preliminary data.</text>
</comment>
<dbReference type="InterPro" id="IPR003256">
    <property type="entry name" value="Ribosomal_uL24"/>
</dbReference>
<dbReference type="PANTHER" id="PTHR12903">
    <property type="entry name" value="MITOCHONDRIAL RIBOSOMAL PROTEIN L24"/>
    <property type="match status" value="1"/>
</dbReference>
<dbReference type="InterPro" id="IPR057264">
    <property type="entry name" value="Ribosomal_uL24_C"/>
</dbReference>
<dbReference type="EMBL" id="CAMXCT020000260">
    <property type="protein sequence ID" value="CAL1129684.1"/>
    <property type="molecule type" value="Genomic_DNA"/>
</dbReference>
<dbReference type="InterPro" id="IPR008991">
    <property type="entry name" value="Translation_prot_SH3-like_sf"/>
</dbReference>
<gene>
    <name evidence="9" type="ORF">C1SCF055_LOCUS4537</name>
</gene>
<comment type="function">
    <text evidence="1">One of two assembly initiator proteins, it binds directly to the 5'-end of the 23S rRNA, where it nucleates assembly of the 50S subunit.</text>
</comment>
<dbReference type="SUPFAM" id="SSF53335">
    <property type="entry name" value="S-adenosyl-L-methionine-dependent methyltransferases"/>
    <property type="match status" value="1"/>
</dbReference>
<dbReference type="InterPro" id="IPR005824">
    <property type="entry name" value="KOW"/>
</dbReference>
<dbReference type="CDD" id="cd02440">
    <property type="entry name" value="AdoMet_MTases"/>
    <property type="match status" value="1"/>
</dbReference>
<keyword evidence="5 7" id="KW-0687">Ribonucleoprotein</keyword>
<dbReference type="InterPro" id="IPR005825">
    <property type="entry name" value="Ribosomal_uL24_CS"/>
</dbReference>
<dbReference type="GO" id="GO:0003735">
    <property type="term" value="F:structural constituent of ribosome"/>
    <property type="evidence" value="ECO:0007669"/>
    <property type="project" value="InterPro"/>
</dbReference>
<dbReference type="OrthoDB" id="359154at2759"/>
<dbReference type="GO" id="GO:0006412">
    <property type="term" value="P:translation"/>
    <property type="evidence" value="ECO:0007669"/>
    <property type="project" value="InterPro"/>
</dbReference>
<dbReference type="AlphaFoldDB" id="A0A9P1FGM6"/>
<evidence type="ECO:0000256" key="3">
    <source>
        <dbReference type="ARBA" id="ARBA00011838"/>
    </source>
</evidence>
<accession>A0A9P1FGM6</accession>
<reference evidence="9" key="1">
    <citation type="submission" date="2022-10" db="EMBL/GenBank/DDBJ databases">
        <authorList>
            <person name="Chen Y."/>
            <person name="Dougan E. K."/>
            <person name="Chan C."/>
            <person name="Rhodes N."/>
            <person name="Thang M."/>
        </authorList>
    </citation>
    <scope>NUCLEOTIDE SEQUENCE</scope>
</reference>
<proteinExistence type="inferred from homology"/>
<keyword evidence="4 7" id="KW-0689">Ribosomal protein</keyword>
<feature type="domain" description="KOW" evidence="8">
    <location>
        <begin position="774"/>
        <end position="801"/>
    </location>
</feature>
<dbReference type="CDD" id="cd06089">
    <property type="entry name" value="KOW_RPL26"/>
    <property type="match status" value="1"/>
</dbReference>
<evidence type="ECO:0000313" key="9">
    <source>
        <dbReference type="EMBL" id="CAI3976309.1"/>
    </source>
</evidence>
<dbReference type="InterPro" id="IPR029063">
    <property type="entry name" value="SAM-dependent_MTases_sf"/>
</dbReference>
<dbReference type="GO" id="GO:0003723">
    <property type="term" value="F:RNA binding"/>
    <property type="evidence" value="ECO:0007669"/>
    <property type="project" value="InterPro"/>
</dbReference>
<dbReference type="Pfam" id="PF00467">
    <property type="entry name" value="KOW"/>
    <property type="match status" value="1"/>
</dbReference>
<dbReference type="InterPro" id="IPR014722">
    <property type="entry name" value="Rib_uL2_dom2"/>
</dbReference>
<evidence type="ECO:0000256" key="4">
    <source>
        <dbReference type="ARBA" id="ARBA00022980"/>
    </source>
</evidence>
<dbReference type="InterPro" id="IPR041988">
    <property type="entry name" value="Ribosomal_uL24_KOW"/>
</dbReference>
<name>A0A9P1FGM6_9DINO</name>
<dbReference type="Gene3D" id="2.30.30.30">
    <property type="match status" value="1"/>
</dbReference>
<dbReference type="GO" id="GO:0005840">
    <property type="term" value="C:ribosome"/>
    <property type="evidence" value="ECO:0007669"/>
    <property type="project" value="UniProtKB-KW"/>
</dbReference>
<dbReference type="SMART" id="SM00739">
    <property type="entry name" value="KOW"/>
    <property type="match status" value="1"/>
</dbReference>
<dbReference type="Proteomes" id="UP001152797">
    <property type="component" value="Unassembled WGS sequence"/>
</dbReference>
<dbReference type="PROSITE" id="PS01108">
    <property type="entry name" value="RIBOSOMAL_L24"/>
    <property type="match status" value="1"/>
</dbReference>
<reference evidence="10 11" key="2">
    <citation type="submission" date="2024-05" db="EMBL/GenBank/DDBJ databases">
        <authorList>
            <person name="Chen Y."/>
            <person name="Shah S."/>
            <person name="Dougan E. K."/>
            <person name="Thang M."/>
            <person name="Chan C."/>
        </authorList>
    </citation>
    <scope>NUCLEOTIDE SEQUENCE [LARGE SCALE GENOMIC DNA]</scope>
</reference>
<dbReference type="GO" id="GO:1990904">
    <property type="term" value="C:ribonucleoprotein complex"/>
    <property type="evidence" value="ECO:0007669"/>
    <property type="project" value="UniProtKB-KW"/>
</dbReference>
<dbReference type="Pfam" id="PF17136">
    <property type="entry name" value="ribosomal_L24"/>
    <property type="match status" value="1"/>
</dbReference>
<evidence type="ECO:0000259" key="8">
    <source>
        <dbReference type="SMART" id="SM00739"/>
    </source>
</evidence>
<dbReference type="EMBL" id="CAMXCT030000260">
    <property type="protein sequence ID" value="CAL4763621.1"/>
    <property type="molecule type" value="Genomic_DNA"/>
</dbReference>
<dbReference type="NCBIfam" id="TIGR01079">
    <property type="entry name" value="rplX_bact"/>
    <property type="match status" value="1"/>
</dbReference>
<dbReference type="EMBL" id="CAMXCT010000260">
    <property type="protein sequence ID" value="CAI3976309.1"/>
    <property type="molecule type" value="Genomic_DNA"/>
</dbReference>
<evidence type="ECO:0000256" key="7">
    <source>
        <dbReference type="RuleBase" id="RU003477"/>
    </source>
</evidence>
<protein>
    <recommendedName>
        <fullName evidence="6">Large ribosomal subunit protein uL24c</fullName>
    </recommendedName>
</protein>
<evidence type="ECO:0000256" key="2">
    <source>
        <dbReference type="ARBA" id="ARBA00010618"/>
    </source>
</evidence>
<evidence type="ECO:0000256" key="1">
    <source>
        <dbReference type="ARBA" id="ARBA00004072"/>
    </source>
</evidence>
<evidence type="ECO:0000256" key="6">
    <source>
        <dbReference type="ARBA" id="ARBA00035282"/>
    </source>
</evidence>
<evidence type="ECO:0000313" key="10">
    <source>
        <dbReference type="EMBL" id="CAL4763621.1"/>
    </source>
</evidence>
<dbReference type="InterPro" id="IPR013217">
    <property type="entry name" value="Methyltransf_12"/>
</dbReference>
<comment type="similarity">
    <text evidence="2 7">Belongs to the universal ribosomal protein uL24 family.</text>
</comment>
<evidence type="ECO:0000256" key="5">
    <source>
        <dbReference type="ARBA" id="ARBA00023274"/>
    </source>
</evidence>
<dbReference type="SUPFAM" id="SSF50104">
    <property type="entry name" value="Translation proteins SH3-like domain"/>
    <property type="match status" value="1"/>
</dbReference>
<dbReference type="Pfam" id="PF08242">
    <property type="entry name" value="Methyltransf_12"/>
    <property type="match status" value="1"/>
</dbReference>
<sequence>MPSMLKDEKTYVTGVSIGVDSATFARSTSSPAVDRTLDPGDAEDIDLQVEVDTDFDRAEFLTYAGDGSVGNGGKALAEKFHRAAGRHWGLARTLAEQLSGKDTAQRADVQAKREALEVALEVATQLQVPAGRTRDVWIERQCCQALFLLENLASLSPAGVFEDVLASTTVKTPLDFLDFLLPFIDIAAAPVEALARRLLAPAPWIGKSITLDDLKRSEGLRGLLMNSQAFCHRHCEDLVQRWRKECAAELQALSHVRAQALQAQQLISSTAALACHCYFVGYCIPENEADRRQFLGAAPVEGGAWKEWLLASMYQAPVEEPPEQLFQAASSNEPLATLIRRIWQEPKEELEIMKTLEHFGDVKKSFTPCEDFYDTTAYPPWHKGVECLGVLPMPLEEHLQHLCPSWHPPEVLQTPQILVAGCGSGHQVAVELRSYNGARVLALDVSAKTVAVAYRKLKETLSPEEFARVSFMVGDIQELSPGHAAFKNGFDLVVCCGVLHHLPDPVVGLQRLASVLKPKVGVLQLATYSTLSHRTWQSSKDWLRELLHLLPGRQPTASEVRRLRFEVLRPGEERPDAASTLLHFPEFYTFAGLLDLIFHPLERTFTLIELLEDVIPSSRLTPLGVFFLDVNADLAARRRFRSTFGGEDMSDLRKWHELEEAEPDLFGRMHGIFLGFNSFREELVTVLTLWLLRSSFLTSAMLRSLVRWAPHLKPRVKGGVIPFHQRIRKEENEKRYRQLPFLRISKEMSMWPSPPDPRDVDRKLVRIDLAKEMGVRVGDRVRVLYGSEKGKYGVISRILHDKNQVIVNGVSLKRSFWHPEPGPGKPSLVTVECPIHITNVALIDPVTKQPTRVKRRYTMNGKGIRISKVSGCAMPEPVPVGPNERELLWKKREENVLRQGKERRGPPKEDIFGNKEHFKTLVRLVRERRAVQTARSQEVDDQL</sequence>
<evidence type="ECO:0000313" key="11">
    <source>
        <dbReference type="Proteomes" id="UP001152797"/>
    </source>
</evidence>